<protein>
    <submittedName>
        <fullName evidence="1">Uncharacterized protein</fullName>
    </submittedName>
</protein>
<keyword evidence="2" id="KW-1185">Reference proteome</keyword>
<comment type="caution">
    <text evidence="1">The sequence shown here is derived from an EMBL/GenBank/DDBJ whole genome shotgun (WGS) entry which is preliminary data.</text>
</comment>
<dbReference type="RefSeq" id="WP_223178024.1">
    <property type="nucleotide sequence ID" value="NZ_JACIEU010000001.1"/>
</dbReference>
<evidence type="ECO:0000313" key="2">
    <source>
        <dbReference type="Proteomes" id="UP000590524"/>
    </source>
</evidence>
<reference evidence="1 2" key="1">
    <citation type="submission" date="2020-08" db="EMBL/GenBank/DDBJ databases">
        <title>Genomic Encyclopedia of Type Strains, Phase IV (KMG-IV): sequencing the most valuable type-strain genomes for metagenomic binning, comparative biology and taxonomic classification.</title>
        <authorList>
            <person name="Goeker M."/>
        </authorList>
    </citation>
    <scope>NUCLEOTIDE SEQUENCE [LARGE SCALE GENOMIC DNA]</scope>
    <source>
        <strain evidence="1 2">DSM 19371</strain>
    </source>
</reference>
<name>A0A7W6LL63_9SPHN</name>
<dbReference type="AlphaFoldDB" id="A0A7W6LL63"/>
<gene>
    <name evidence="1" type="ORF">GGQ90_000143</name>
</gene>
<sequence>MPGINIRLKDAPRERLVTGTRSARFSRLGYVRNISDRFERNDAGGFYGCFDGVQVTLIQVFPILAATRRPDLLPKDMDDARTLLLERGLLAPEDRAE</sequence>
<dbReference type="EMBL" id="JACIEU010000001">
    <property type="protein sequence ID" value="MBB4146390.1"/>
    <property type="molecule type" value="Genomic_DNA"/>
</dbReference>
<proteinExistence type="predicted"/>
<evidence type="ECO:0000313" key="1">
    <source>
        <dbReference type="EMBL" id="MBB4146390.1"/>
    </source>
</evidence>
<accession>A0A7W6LL63</accession>
<dbReference type="Proteomes" id="UP000590524">
    <property type="component" value="Unassembled WGS sequence"/>
</dbReference>
<organism evidence="1 2">
    <name type="scientific">Sphingobium scionense</name>
    <dbReference type="NCBI Taxonomy" id="1404341"/>
    <lineage>
        <taxon>Bacteria</taxon>
        <taxon>Pseudomonadati</taxon>
        <taxon>Pseudomonadota</taxon>
        <taxon>Alphaproteobacteria</taxon>
        <taxon>Sphingomonadales</taxon>
        <taxon>Sphingomonadaceae</taxon>
        <taxon>Sphingobium</taxon>
    </lineage>
</organism>